<dbReference type="InterPro" id="IPR006439">
    <property type="entry name" value="HAD-SF_hydro_IA"/>
</dbReference>
<dbReference type="Pfam" id="PF13419">
    <property type="entry name" value="HAD_2"/>
    <property type="match status" value="1"/>
</dbReference>
<dbReference type="KEGG" id="dno:DNO_0437"/>
<sequence length="219" mass="24375">MSTIEAVAFDKDGVIFDSERIYQRSLTLALEQLNLTIDDAVKHSFIGGDLHTIRRVLQNILGERMNVATFLKEYWLAERDRIIEEEGLDFIDGVESLIESLYAQGYPLALVTNDSLDNLLADVSRSRRDLLSYFSVVITLDNVVNAKPHPEPYERASAFLGVAPEQLLVIEDSVTGARAAVAAGARVLLLNEHQTPVPEDLAANVHKIITHHREVCAQL</sequence>
<dbReference type="HOGENOM" id="CLU_045011_13_4_6"/>
<keyword evidence="1" id="KW-0378">Hydrolase</keyword>
<dbReference type="OrthoDB" id="9800058at2"/>
<gene>
    <name evidence="1" type="ordered locus">DNO_0437</name>
</gene>
<dbReference type="Proteomes" id="UP000000248">
    <property type="component" value="Chromosome"/>
</dbReference>
<keyword evidence="2" id="KW-1185">Reference proteome</keyword>
<name>A5EVU8_DICNV</name>
<dbReference type="STRING" id="246195.DNO_0437"/>
<dbReference type="EMBL" id="CP000513">
    <property type="protein sequence ID" value="ABQ13365.1"/>
    <property type="molecule type" value="Genomic_DNA"/>
</dbReference>
<dbReference type="PANTHER" id="PTHR18901">
    <property type="entry name" value="2-DEOXYGLUCOSE-6-PHOSPHATE PHOSPHATASE 2"/>
    <property type="match status" value="1"/>
</dbReference>
<dbReference type="InterPro" id="IPR036412">
    <property type="entry name" value="HAD-like_sf"/>
</dbReference>
<dbReference type="PANTHER" id="PTHR18901:SF38">
    <property type="entry name" value="PSEUDOURIDINE-5'-PHOSPHATASE"/>
    <property type="match status" value="1"/>
</dbReference>
<dbReference type="CDD" id="cd07505">
    <property type="entry name" value="HAD_BPGM-like"/>
    <property type="match status" value="1"/>
</dbReference>
<protein>
    <submittedName>
        <fullName evidence="1">Haloacid dehalogenase-like hydrolase family protein</fullName>
    </submittedName>
</protein>
<dbReference type="NCBIfam" id="TIGR01509">
    <property type="entry name" value="HAD-SF-IA-v3"/>
    <property type="match status" value="1"/>
</dbReference>
<dbReference type="eggNOG" id="COG0637">
    <property type="taxonomic scope" value="Bacteria"/>
</dbReference>
<evidence type="ECO:0000313" key="2">
    <source>
        <dbReference type="Proteomes" id="UP000000248"/>
    </source>
</evidence>
<dbReference type="InterPro" id="IPR041492">
    <property type="entry name" value="HAD_2"/>
</dbReference>
<organism evidence="1 2">
    <name type="scientific">Dichelobacter nodosus (strain VCS1703A)</name>
    <dbReference type="NCBI Taxonomy" id="246195"/>
    <lineage>
        <taxon>Bacteria</taxon>
        <taxon>Pseudomonadati</taxon>
        <taxon>Pseudomonadota</taxon>
        <taxon>Gammaproteobacteria</taxon>
        <taxon>Cardiobacteriales</taxon>
        <taxon>Cardiobacteriaceae</taxon>
        <taxon>Dichelobacter</taxon>
    </lineage>
</organism>
<dbReference type="Gene3D" id="3.40.50.1000">
    <property type="entry name" value="HAD superfamily/HAD-like"/>
    <property type="match status" value="1"/>
</dbReference>
<accession>A5EVU8</accession>
<dbReference type="InterPro" id="IPR023214">
    <property type="entry name" value="HAD_sf"/>
</dbReference>
<dbReference type="InterPro" id="IPR023198">
    <property type="entry name" value="PGP-like_dom2"/>
</dbReference>
<dbReference type="RefSeq" id="WP_012030775.1">
    <property type="nucleotide sequence ID" value="NC_009446.1"/>
</dbReference>
<dbReference type="SUPFAM" id="SSF56784">
    <property type="entry name" value="HAD-like"/>
    <property type="match status" value="1"/>
</dbReference>
<dbReference type="PRINTS" id="PR00413">
    <property type="entry name" value="HADHALOGNASE"/>
</dbReference>
<evidence type="ECO:0000313" key="1">
    <source>
        <dbReference type="EMBL" id="ABQ13365.1"/>
    </source>
</evidence>
<dbReference type="GO" id="GO:0016787">
    <property type="term" value="F:hydrolase activity"/>
    <property type="evidence" value="ECO:0007669"/>
    <property type="project" value="UniProtKB-KW"/>
</dbReference>
<dbReference type="SFLD" id="SFLDS00003">
    <property type="entry name" value="Haloacid_Dehalogenase"/>
    <property type="match status" value="1"/>
</dbReference>
<dbReference type="Gene3D" id="1.10.150.240">
    <property type="entry name" value="Putative phosphatase, domain 2"/>
    <property type="match status" value="1"/>
</dbReference>
<proteinExistence type="predicted"/>
<dbReference type="AlphaFoldDB" id="A5EVU8"/>
<reference evidence="1 2" key="1">
    <citation type="journal article" date="2007" name="Nat. Biotechnol.">
        <title>Genome sequence and identification of candidate vaccine antigens from the animal pathogen Dichelobacter nodosus.</title>
        <authorList>
            <person name="Myers G.S."/>
            <person name="Parker D."/>
            <person name="Al-Hasani K."/>
            <person name="Kennan R.M."/>
            <person name="Seemann T."/>
            <person name="Ren Q."/>
            <person name="Badger J.H."/>
            <person name="Selengut J.D."/>
            <person name="Deboy R.T."/>
            <person name="Tettelin H."/>
            <person name="Boyce J.D."/>
            <person name="McCarl V.P."/>
            <person name="Han X."/>
            <person name="Nelson W.C."/>
            <person name="Madupu R."/>
            <person name="Mohamoud Y."/>
            <person name="Holley T."/>
            <person name="Fedorova N."/>
            <person name="Khouri H."/>
            <person name="Bottomley S.P."/>
            <person name="Whittington R.J."/>
            <person name="Adler B."/>
            <person name="Songer J.G."/>
            <person name="Rood J.I."/>
            <person name="Paulsen I.T."/>
        </authorList>
    </citation>
    <scope>NUCLEOTIDE SEQUENCE [LARGE SCALE GENOMIC DNA]</scope>
    <source>
        <strain evidence="1 2">VCS1703A</strain>
    </source>
</reference>
<dbReference type="SFLD" id="SFLDG01129">
    <property type="entry name" value="C1.5:_HAD__Beta-PGM__Phosphata"/>
    <property type="match status" value="1"/>
</dbReference>